<keyword evidence="7" id="KW-0969">Cilium</keyword>
<reference evidence="7" key="1">
    <citation type="submission" date="2022-05" db="EMBL/GenBank/DDBJ databases">
        <title>Novel bacterial taxa in a minimal lignocellulolytic consortium and its capacity to transform plastics disclosed by genome-resolved metagenomics.</title>
        <authorList>
            <person name="Rodriguez C.A.D."/>
            <person name="Diaz-Garcia L."/>
            <person name="Herrera K."/>
            <person name="Tarazona N.A."/>
            <person name="Sproer C."/>
            <person name="Overmann J."/>
            <person name="Jimenez D.J."/>
        </authorList>
    </citation>
    <scope>NUCLEOTIDE SEQUENCE</scope>
    <source>
        <strain evidence="7">MAG5</strain>
    </source>
</reference>
<keyword evidence="3 6" id="KW-0812">Transmembrane</keyword>
<keyword evidence="4 6" id="KW-1133">Transmembrane helix</keyword>
<dbReference type="GO" id="GO:0016020">
    <property type="term" value="C:membrane"/>
    <property type="evidence" value="ECO:0007669"/>
    <property type="project" value="InterPro"/>
</dbReference>
<keyword evidence="5 6" id="KW-0472">Membrane</keyword>
<dbReference type="EMBL" id="CP097899">
    <property type="protein sequence ID" value="URN93419.1"/>
    <property type="molecule type" value="Genomic_DNA"/>
</dbReference>
<dbReference type="InterPro" id="IPR022781">
    <property type="entry name" value="Flagellar_biosynth_FliO"/>
</dbReference>
<evidence type="ECO:0000256" key="2">
    <source>
        <dbReference type="ARBA" id="ARBA00022475"/>
    </source>
</evidence>
<organism evidence="7 8">
    <name type="scientific">Candidatus Pristimantibacillus lignocellulolyticus</name>
    <dbReference type="NCBI Taxonomy" id="2994561"/>
    <lineage>
        <taxon>Bacteria</taxon>
        <taxon>Bacillati</taxon>
        <taxon>Bacillota</taxon>
        <taxon>Bacilli</taxon>
        <taxon>Bacillales</taxon>
        <taxon>Paenibacillaceae</taxon>
        <taxon>Candidatus Pristimantibacillus</taxon>
    </lineage>
</organism>
<keyword evidence="7" id="KW-0966">Cell projection</keyword>
<comment type="subcellular location">
    <subcellularLocation>
        <location evidence="1">Cell membrane</location>
    </subcellularLocation>
</comment>
<keyword evidence="7" id="KW-0282">Flagellum</keyword>
<evidence type="ECO:0000313" key="8">
    <source>
        <dbReference type="Proteomes" id="UP001056756"/>
    </source>
</evidence>
<evidence type="ECO:0000256" key="4">
    <source>
        <dbReference type="ARBA" id="ARBA00022989"/>
    </source>
</evidence>
<evidence type="ECO:0000256" key="6">
    <source>
        <dbReference type="SAM" id="Phobius"/>
    </source>
</evidence>
<protein>
    <submittedName>
        <fullName evidence="7">Flagellar biosynthetic protein FliO</fullName>
    </submittedName>
</protein>
<keyword evidence="2" id="KW-1003">Cell membrane</keyword>
<dbReference type="KEGG" id="plig:NAG76_16495"/>
<dbReference type="Pfam" id="PF04347">
    <property type="entry name" value="FliO"/>
    <property type="match status" value="1"/>
</dbReference>
<evidence type="ECO:0000256" key="3">
    <source>
        <dbReference type="ARBA" id="ARBA00022692"/>
    </source>
</evidence>
<dbReference type="Proteomes" id="UP001056756">
    <property type="component" value="Chromosome"/>
</dbReference>
<name>A0A9J6ZBH5_9BACL</name>
<evidence type="ECO:0000313" key="7">
    <source>
        <dbReference type="EMBL" id="URN93419.1"/>
    </source>
</evidence>
<gene>
    <name evidence="7" type="ORF">NAG76_16495</name>
</gene>
<dbReference type="GO" id="GO:0044781">
    <property type="term" value="P:bacterial-type flagellum organization"/>
    <property type="evidence" value="ECO:0007669"/>
    <property type="project" value="InterPro"/>
</dbReference>
<dbReference type="AlphaFoldDB" id="A0A9J6ZBH5"/>
<feature type="transmembrane region" description="Helical" evidence="6">
    <location>
        <begin position="51"/>
        <end position="73"/>
    </location>
</feature>
<proteinExistence type="predicted"/>
<evidence type="ECO:0000256" key="1">
    <source>
        <dbReference type="ARBA" id="ARBA00004236"/>
    </source>
</evidence>
<sequence length="204" mass="22829">MLKLGWKITVLTTLLTMSLPYIAVATDGNSELGVGLSSGVDKMDTGYIGDVIWVFVALAIVITLLIFTIKFLSKRNRAWGTQRGLRSLGGISLGQNSSMQVIEIANRIYVVGVGDQVTLLDKLDDPEIVARIIQELELKEQPMISLSTMKEWLSSSKRSKTDFKENDTNMWNESSSFEDLLQSKLDKQAERKQELESLLKDNNK</sequence>
<accession>A0A9J6ZBH5</accession>
<evidence type="ECO:0000256" key="5">
    <source>
        <dbReference type="ARBA" id="ARBA00023136"/>
    </source>
</evidence>